<dbReference type="Pfam" id="PF04304">
    <property type="entry name" value="DUF454"/>
    <property type="match status" value="1"/>
</dbReference>
<dbReference type="InterPro" id="IPR007401">
    <property type="entry name" value="DUF454"/>
</dbReference>
<dbReference type="EMBL" id="LKET01000039">
    <property type="protein sequence ID" value="KPU43550.1"/>
    <property type="molecule type" value="Genomic_DNA"/>
</dbReference>
<feature type="transmembrane region" description="Helical" evidence="1">
    <location>
        <begin position="79"/>
        <end position="96"/>
    </location>
</feature>
<evidence type="ECO:0000313" key="2">
    <source>
        <dbReference type="EMBL" id="KPU43550.1"/>
    </source>
</evidence>
<dbReference type="Proteomes" id="UP000050326">
    <property type="component" value="Unassembled WGS sequence"/>
</dbReference>
<evidence type="ECO:0000256" key="1">
    <source>
        <dbReference type="SAM" id="Phobius"/>
    </source>
</evidence>
<dbReference type="PIRSF" id="PIRSF016789">
    <property type="entry name" value="DUF454"/>
    <property type="match status" value="1"/>
</dbReference>
<gene>
    <name evidence="2" type="primary">ybaN_1</name>
    <name evidence="2" type="ORF">OXPF_29910</name>
</gene>
<dbReference type="STRING" id="36849.OXPF_29910"/>
<name>A0A0P8W6C3_9CLOT</name>
<dbReference type="AlphaFoldDB" id="A0A0P8W6C3"/>
<sequence>MNKNIKNIALSTCGWLLLSLAFAAVFIPVLPTTPLVLLAAVCFSSGNPKMSQGLEKSYVFGPYIVAWRTKQGISKERKIAAIFVLWLMLLISMVMVRKIWLVVFLTLVGIGVTIHLVMLKTAVKPNNGYEGSEEI</sequence>
<feature type="transmembrane region" description="Helical" evidence="1">
    <location>
        <begin position="102"/>
        <end position="119"/>
    </location>
</feature>
<dbReference type="PANTHER" id="PTHR35813">
    <property type="entry name" value="INNER MEMBRANE PROTEIN YBAN"/>
    <property type="match status" value="1"/>
</dbReference>
<keyword evidence="1" id="KW-0812">Transmembrane</keyword>
<accession>A0A0P8W6C3</accession>
<comment type="caution">
    <text evidence="2">The sequence shown here is derived from an EMBL/GenBank/DDBJ whole genome shotgun (WGS) entry which is preliminary data.</text>
</comment>
<dbReference type="GO" id="GO:0005886">
    <property type="term" value="C:plasma membrane"/>
    <property type="evidence" value="ECO:0007669"/>
    <property type="project" value="TreeGrafter"/>
</dbReference>
<dbReference type="PANTHER" id="PTHR35813:SF1">
    <property type="entry name" value="INNER MEMBRANE PROTEIN YBAN"/>
    <property type="match status" value="1"/>
</dbReference>
<dbReference type="RefSeq" id="WP_054875985.1">
    <property type="nucleotide sequence ID" value="NZ_LKET01000039.1"/>
</dbReference>
<dbReference type="OrthoDB" id="5690292at2"/>
<evidence type="ECO:0000313" key="3">
    <source>
        <dbReference type="Proteomes" id="UP000050326"/>
    </source>
</evidence>
<keyword evidence="3" id="KW-1185">Reference proteome</keyword>
<organism evidence="2 3">
    <name type="scientific">Oxobacter pfennigii</name>
    <dbReference type="NCBI Taxonomy" id="36849"/>
    <lineage>
        <taxon>Bacteria</taxon>
        <taxon>Bacillati</taxon>
        <taxon>Bacillota</taxon>
        <taxon>Clostridia</taxon>
        <taxon>Eubacteriales</taxon>
        <taxon>Clostridiaceae</taxon>
        <taxon>Oxobacter</taxon>
    </lineage>
</organism>
<reference evidence="2 3" key="1">
    <citation type="submission" date="2015-09" db="EMBL/GenBank/DDBJ databases">
        <title>Genome sequence of Oxobacter pfennigii DSM 3222.</title>
        <authorList>
            <person name="Poehlein A."/>
            <person name="Bengelsdorf F.R."/>
            <person name="Schiel-Bengelsdorf B."/>
            <person name="Duerre P."/>
            <person name="Daniel R."/>
        </authorList>
    </citation>
    <scope>NUCLEOTIDE SEQUENCE [LARGE SCALE GENOMIC DNA]</scope>
    <source>
        <strain evidence="2 3">DSM 3222</strain>
    </source>
</reference>
<proteinExistence type="predicted"/>
<keyword evidence="1" id="KW-1133">Transmembrane helix</keyword>
<protein>
    <submittedName>
        <fullName evidence="2">Inner membrane protein YbaN</fullName>
    </submittedName>
</protein>
<keyword evidence="1" id="KW-0472">Membrane</keyword>